<dbReference type="Proteomes" id="UP000435112">
    <property type="component" value="Unassembled WGS sequence"/>
</dbReference>
<gene>
    <name evidence="1" type="ORF">PR002_g4620</name>
    <name evidence="2" type="ORF">PR003_g4601</name>
</gene>
<dbReference type="Pfam" id="PF14223">
    <property type="entry name" value="Retrotran_gag_2"/>
    <property type="match status" value="1"/>
</dbReference>
<dbReference type="EMBL" id="QXFT01000176">
    <property type="protein sequence ID" value="KAE9352022.1"/>
    <property type="molecule type" value="Genomic_DNA"/>
</dbReference>
<dbReference type="OrthoDB" id="151280at2759"/>
<proteinExistence type="predicted"/>
<evidence type="ECO:0008006" key="5">
    <source>
        <dbReference type="Google" id="ProtNLM"/>
    </source>
</evidence>
<dbReference type="Proteomes" id="UP000434957">
    <property type="component" value="Unassembled WGS sequence"/>
</dbReference>
<evidence type="ECO:0000313" key="2">
    <source>
        <dbReference type="EMBL" id="KAE9352022.1"/>
    </source>
</evidence>
<evidence type="ECO:0000313" key="4">
    <source>
        <dbReference type="Proteomes" id="UP000435112"/>
    </source>
</evidence>
<evidence type="ECO:0000313" key="3">
    <source>
        <dbReference type="Proteomes" id="UP000434957"/>
    </source>
</evidence>
<dbReference type="EMBL" id="QXFU01000183">
    <property type="protein sequence ID" value="KAE9041097.1"/>
    <property type="molecule type" value="Genomic_DNA"/>
</dbReference>
<comment type="caution">
    <text evidence="1">The sequence shown here is derived from an EMBL/GenBank/DDBJ whole genome shotgun (WGS) entry which is preliminary data.</text>
</comment>
<name>A0A6A3NL03_9STRA</name>
<sequence length="229" mass="27105">MAKLMATTSYRLDIKLTGENYDEWSKRLMTVFIAIGVNDIVLGREHLDERRRDKWVNCWEVRRKKAHNHLVQHVEWSVFQGFRYELHTGNPRVLLDALRERYSEGNDLNPVYLERQLLTRCLSPSERVRKYIDDMMGIRRVLSENRECMTDEKFASILLLNVSDVYPEIVREHNERARFNRERPSLRDAIRRLETAEVMVIDQEVVKDVLIKDVADKDVGTTVEVMDLT</sequence>
<reference evidence="1 4" key="1">
    <citation type="submission" date="2018-09" db="EMBL/GenBank/DDBJ databases">
        <title>Genomic investigation of the strawberry pathogen Phytophthora fragariae indicates pathogenicity is determined by transcriptional variation in three key races.</title>
        <authorList>
            <person name="Adams T.M."/>
            <person name="Armitage A.D."/>
            <person name="Sobczyk M.K."/>
            <person name="Bates H.J."/>
            <person name="Dunwell J.M."/>
            <person name="Nellist C.F."/>
            <person name="Harrison R.J."/>
        </authorList>
    </citation>
    <scope>NUCLEOTIDE SEQUENCE [LARGE SCALE GENOMIC DNA]</scope>
    <source>
        <strain evidence="1 4">SCRP324</strain>
        <strain evidence="2 3">SCRP333</strain>
    </source>
</reference>
<dbReference type="AlphaFoldDB" id="A0A6A3NL03"/>
<keyword evidence="3" id="KW-1185">Reference proteome</keyword>
<protein>
    <recommendedName>
        <fullName evidence="5">Retrotransposon Copia-like N-terminal domain-containing protein</fullName>
    </recommendedName>
</protein>
<evidence type="ECO:0000313" key="1">
    <source>
        <dbReference type="EMBL" id="KAE9041097.1"/>
    </source>
</evidence>
<organism evidence="1 4">
    <name type="scientific">Phytophthora rubi</name>
    <dbReference type="NCBI Taxonomy" id="129364"/>
    <lineage>
        <taxon>Eukaryota</taxon>
        <taxon>Sar</taxon>
        <taxon>Stramenopiles</taxon>
        <taxon>Oomycota</taxon>
        <taxon>Peronosporomycetes</taxon>
        <taxon>Peronosporales</taxon>
        <taxon>Peronosporaceae</taxon>
        <taxon>Phytophthora</taxon>
    </lineage>
</organism>
<accession>A0A6A3NL03</accession>